<dbReference type="CDD" id="cd09007">
    <property type="entry name" value="NP-I_spr0068"/>
    <property type="match status" value="1"/>
</dbReference>
<dbReference type="KEGG" id="tbk:HF295_03525"/>
<dbReference type="GO" id="GO:0004850">
    <property type="term" value="F:uridine phosphorylase activity"/>
    <property type="evidence" value="ECO:0007669"/>
    <property type="project" value="UniProtKB-EC"/>
</dbReference>
<dbReference type="Gene3D" id="3.40.50.1580">
    <property type="entry name" value="Nucleoside phosphorylase domain"/>
    <property type="match status" value="1"/>
</dbReference>
<evidence type="ECO:0000259" key="4">
    <source>
        <dbReference type="Pfam" id="PF01048"/>
    </source>
</evidence>
<dbReference type="Proteomes" id="UP000512167">
    <property type="component" value="Chromosome"/>
</dbReference>
<name>A0A7L6N415_9MOLU</name>
<dbReference type="GO" id="GO:0005829">
    <property type="term" value="C:cytosol"/>
    <property type="evidence" value="ECO:0007669"/>
    <property type="project" value="TreeGrafter"/>
</dbReference>
<accession>A0A7L6N415</accession>
<dbReference type="PANTHER" id="PTHR43691:SF11">
    <property type="entry name" value="FI09636P-RELATED"/>
    <property type="match status" value="1"/>
</dbReference>
<dbReference type="RefSeq" id="WP_312032470.1">
    <property type="nucleotide sequence ID" value="NZ_CP051151.1"/>
</dbReference>
<proteinExistence type="predicted"/>
<protein>
    <recommendedName>
        <fullName evidence="2">Uridine phosphorylase</fullName>
        <ecNumber evidence="1">2.4.2.3</ecNumber>
    </recommendedName>
</protein>
<evidence type="ECO:0000256" key="1">
    <source>
        <dbReference type="ARBA" id="ARBA00011888"/>
    </source>
</evidence>
<reference evidence="5 6" key="1">
    <citation type="submission" date="2020-04" db="EMBL/GenBank/DDBJ databases">
        <authorList>
            <person name="Zheng R.K."/>
            <person name="Sun C.M."/>
        </authorList>
    </citation>
    <scope>NUCLEOTIDE SEQUENCE [LARGE SCALE GENOMIC DNA]</scope>
    <source>
        <strain evidence="6">zrk29</strain>
    </source>
</reference>
<dbReference type="AlphaFoldDB" id="A0A7L6N415"/>
<evidence type="ECO:0000313" key="6">
    <source>
        <dbReference type="Proteomes" id="UP000512167"/>
    </source>
</evidence>
<dbReference type="GO" id="GO:0006152">
    <property type="term" value="P:purine nucleoside catabolic process"/>
    <property type="evidence" value="ECO:0007669"/>
    <property type="project" value="TreeGrafter"/>
</dbReference>
<dbReference type="EMBL" id="CP051151">
    <property type="protein sequence ID" value="QLY39977.1"/>
    <property type="molecule type" value="Genomic_DNA"/>
</dbReference>
<organism evidence="5 6">
    <name type="scientific">Hujiaoplasma nucleasis</name>
    <dbReference type="NCBI Taxonomy" id="2725268"/>
    <lineage>
        <taxon>Bacteria</taxon>
        <taxon>Bacillati</taxon>
        <taxon>Mycoplasmatota</taxon>
        <taxon>Mollicutes</taxon>
        <taxon>Candidatus Izemoplasmatales</taxon>
        <taxon>Hujiaoplasmataceae</taxon>
        <taxon>Hujiaoplasma</taxon>
    </lineage>
</organism>
<evidence type="ECO:0000256" key="2">
    <source>
        <dbReference type="ARBA" id="ARBA00021980"/>
    </source>
</evidence>
<dbReference type="InterPro" id="IPR000845">
    <property type="entry name" value="Nucleoside_phosphorylase_d"/>
</dbReference>
<dbReference type="EC" id="2.4.2.3" evidence="1"/>
<comment type="catalytic activity">
    <reaction evidence="3">
        <text>uridine + phosphate = alpha-D-ribose 1-phosphate + uracil</text>
        <dbReference type="Rhea" id="RHEA:24388"/>
        <dbReference type="ChEBI" id="CHEBI:16704"/>
        <dbReference type="ChEBI" id="CHEBI:17568"/>
        <dbReference type="ChEBI" id="CHEBI:43474"/>
        <dbReference type="ChEBI" id="CHEBI:57720"/>
        <dbReference type="EC" id="2.4.2.3"/>
    </reaction>
</comment>
<dbReference type="PANTHER" id="PTHR43691">
    <property type="entry name" value="URIDINE PHOSPHORYLASE"/>
    <property type="match status" value="1"/>
</dbReference>
<keyword evidence="6" id="KW-1185">Reference proteome</keyword>
<evidence type="ECO:0000256" key="3">
    <source>
        <dbReference type="ARBA" id="ARBA00048447"/>
    </source>
</evidence>
<gene>
    <name evidence="5" type="ORF">HF295_03525</name>
</gene>
<feature type="domain" description="Nucleoside phosphorylase" evidence="4">
    <location>
        <begin position="75"/>
        <end position="249"/>
    </location>
</feature>
<sequence length="254" mass="28571">MKKDIPIIDGIGLAEEGIISPKKIFESRNLPILPEHITTALILFDNKPSQEILDKSKELFKFVAASSVLPQYIYDDKVLVAYSPLGGPAAGGLVEELIAFGIKKVIACGSSGLIGDFPSDNFLIVSKAIRDEGLSYYYLEPSIYVDTDKFQNKKIENELKKHHLNYGEGISWTTDAFYRETRSRLNIRKEQGAIAVEMECASMAAVCKYRNIPFSQVLYFSDIVKQEGWSDFLDTRLSLKEKMNRIMLEIAISL</sequence>
<dbReference type="SUPFAM" id="SSF53167">
    <property type="entry name" value="Purine and uridine phosphorylases"/>
    <property type="match status" value="1"/>
</dbReference>
<dbReference type="InterPro" id="IPR035994">
    <property type="entry name" value="Nucleoside_phosphorylase_sf"/>
</dbReference>
<evidence type="ECO:0000313" key="5">
    <source>
        <dbReference type="EMBL" id="QLY39977.1"/>
    </source>
</evidence>
<dbReference type="GO" id="GO:0004731">
    <property type="term" value="F:purine-nucleoside phosphorylase activity"/>
    <property type="evidence" value="ECO:0007669"/>
    <property type="project" value="TreeGrafter"/>
</dbReference>
<dbReference type="Pfam" id="PF01048">
    <property type="entry name" value="PNP_UDP_1"/>
    <property type="match status" value="1"/>
</dbReference>